<dbReference type="PANTHER" id="PTHR10851">
    <property type="entry name" value="PYRIDOXINE-5-PHOSPHATE OXIDASE"/>
    <property type="match status" value="1"/>
</dbReference>
<evidence type="ECO:0000256" key="2">
    <source>
        <dbReference type="ARBA" id="ARBA00007301"/>
    </source>
</evidence>
<reference evidence="8" key="1">
    <citation type="submission" date="2023-03" db="EMBL/GenBank/DDBJ databases">
        <title>Actinoallomurus iriomotensis NBRC 103681.</title>
        <authorList>
            <person name="Ichikawa N."/>
            <person name="Sato H."/>
            <person name="Tonouchi N."/>
        </authorList>
    </citation>
    <scope>NUCLEOTIDE SEQUENCE</scope>
    <source>
        <strain evidence="8">NBRC 103681</strain>
    </source>
</reference>
<dbReference type="GO" id="GO:0010181">
    <property type="term" value="F:FMN binding"/>
    <property type="evidence" value="ECO:0007669"/>
    <property type="project" value="InterPro"/>
</dbReference>
<dbReference type="InterPro" id="IPR000659">
    <property type="entry name" value="Pyridox_Oxase"/>
</dbReference>
<sequence length="147" mass="16640">MDAGGWRFAVHADSPKGRQLADVPRAALTFYWPLQGRQVRVRGAVEPASPEQSAADLLARAPSARAEALLGRQSGHLESLDDRDQAFRTALARIEADPSLVSPEWTLYTLVPVQIEFWQADKDRVHTRLRYERSGRRGPWETHMLWP</sequence>
<comment type="caution">
    <text evidence="8">The sequence shown here is derived from an EMBL/GenBank/DDBJ whole genome shotgun (WGS) entry which is preliminary data.</text>
</comment>
<evidence type="ECO:0000313" key="8">
    <source>
        <dbReference type="EMBL" id="GLY80166.1"/>
    </source>
</evidence>
<feature type="domain" description="Pyridoxine 5'-phosphate oxidase dimerisation C-terminal" evidence="7">
    <location>
        <begin position="105"/>
        <end position="147"/>
    </location>
</feature>
<evidence type="ECO:0000313" key="9">
    <source>
        <dbReference type="Proteomes" id="UP001165135"/>
    </source>
</evidence>
<dbReference type="GO" id="GO:0004733">
    <property type="term" value="F:pyridoxamine phosphate oxidase activity"/>
    <property type="evidence" value="ECO:0007669"/>
    <property type="project" value="InterPro"/>
</dbReference>
<dbReference type="EMBL" id="BSTJ01000013">
    <property type="protein sequence ID" value="GLY80166.1"/>
    <property type="molecule type" value="Genomic_DNA"/>
</dbReference>
<protein>
    <recommendedName>
        <fullName evidence="10">Pyridoxamine 5'-phosphate oxidase</fullName>
    </recommendedName>
</protein>
<dbReference type="InterPro" id="IPR019576">
    <property type="entry name" value="Pyridoxamine_oxidase_dimer_C"/>
</dbReference>
<dbReference type="PANTHER" id="PTHR10851:SF0">
    <property type="entry name" value="PYRIDOXINE-5'-PHOSPHATE OXIDASE"/>
    <property type="match status" value="1"/>
</dbReference>
<dbReference type="Pfam" id="PF10590">
    <property type="entry name" value="PNP_phzG_C"/>
    <property type="match status" value="1"/>
</dbReference>
<dbReference type="SUPFAM" id="SSF50475">
    <property type="entry name" value="FMN-binding split barrel"/>
    <property type="match status" value="1"/>
</dbReference>
<organism evidence="8 9">
    <name type="scientific">Actinoallomurus iriomotensis</name>
    <dbReference type="NCBI Taxonomy" id="478107"/>
    <lineage>
        <taxon>Bacteria</taxon>
        <taxon>Bacillati</taxon>
        <taxon>Actinomycetota</taxon>
        <taxon>Actinomycetes</taxon>
        <taxon>Streptosporangiales</taxon>
        <taxon>Thermomonosporaceae</taxon>
        <taxon>Actinoallomurus</taxon>
    </lineage>
</organism>
<evidence type="ECO:0000256" key="5">
    <source>
        <dbReference type="ARBA" id="ARBA00023002"/>
    </source>
</evidence>
<keyword evidence="5" id="KW-0560">Oxidoreductase</keyword>
<feature type="domain" description="Pyridoxamine 5'-phosphate oxidase N-terminal" evidence="6">
    <location>
        <begin position="2"/>
        <end position="76"/>
    </location>
</feature>
<dbReference type="PROSITE" id="PS01064">
    <property type="entry name" value="PYRIDOX_OXIDASE"/>
    <property type="match status" value="1"/>
</dbReference>
<evidence type="ECO:0000259" key="7">
    <source>
        <dbReference type="Pfam" id="PF10590"/>
    </source>
</evidence>
<dbReference type="InterPro" id="IPR019740">
    <property type="entry name" value="Pyridox_Oxase_CS"/>
</dbReference>
<gene>
    <name evidence="8" type="ORF">Airi01_084330</name>
</gene>
<comment type="similarity">
    <text evidence="2">Belongs to the pyridoxamine 5'-phosphate oxidase family.</text>
</comment>
<evidence type="ECO:0000256" key="1">
    <source>
        <dbReference type="ARBA" id="ARBA00001917"/>
    </source>
</evidence>
<keyword evidence="4" id="KW-0288">FMN</keyword>
<dbReference type="Pfam" id="PF01243">
    <property type="entry name" value="PNPOx_N"/>
    <property type="match status" value="1"/>
</dbReference>
<comment type="cofactor">
    <cofactor evidence="1">
        <name>FMN</name>
        <dbReference type="ChEBI" id="CHEBI:58210"/>
    </cofactor>
</comment>
<evidence type="ECO:0000256" key="3">
    <source>
        <dbReference type="ARBA" id="ARBA00022630"/>
    </source>
</evidence>
<evidence type="ECO:0000256" key="4">
    <source>
        <dbReference type="ARBA" id="ARBA00022643"/>
    </source>
</evidence>
<dbReference type="GO" id="GO:0008615">
    <property type="term" value="P:pyridoxine biosynthetic process"/>
    <property type="evidence" value="ECO:0007669"/>
    <property type="project" value="InterPro"/>
</dbReference>
<dbReference type="AlphaFoldDB" id="A0A9W6VVX5"/>
<accession>A0A9W6VVX5</accession>
<keyword evidence="3" id="KW-0285">Flavoprotein</keyword>
<dbReference type="InterPro" id="IPR011576">
    <property type="entry name" value="Pyridox_Oxase_N"/>
</dbReference>
<evidence type="ECO:0008006" key="10">
    <source>
        <dbReference type="Google" id="ProtNLM"/>
    </source>
</evidence>
<dbReference type="Proteomes" id="UP001165135">
    <property type="component" value="Unassembled WGS sequence"/>
</dbReference>
<proteinExistence type="inferred from homology"/>
<name>A0A9W6VVX5_9ACTN</name>
<dbReference type="InterPro" id="IPR012349">
    <property type="entry name" value="Split_barrel_FMN-bd"/>
</dbReference>
<dbReference type="Gene3D" id="2.30.110.10">
    <property type="entry name" value="Electron Transport, Fmn-binding Protein, Chain A"/>
    <property type="match status" value="1"/>
</dbReference>
<evidence type="ECO:0000259" key="6">
    <source>
        <dbReference type="Pfam" id="PF01243"/>
    </source>
</evidence>